<dbReference type="InterPro" id="IPR052518">
    <property type="entry name" value="CHR_Transporter"/>
</dbReference>
<dbReference type="InterPro" id="IPR003370">
    <property type="entry name" value="Chromate_transpt"/>
</dbReference>
<organism evidence="8 9">
    <name type="scientific">Pseudaquabacterium inlustre</name>
    <dbReference type="NCBI Taxonomy" id="2984192"/>
    <lineage>
        <taxon>Bacteria</taxon>
        <taxon>Pseudomonadati</taxon>
        <taxon>Pseudomonadota</taxon>
        <taxon>Betaproteobacteria</taxon>
        <taxon>Burkholderiales</taxon>
        <taxon>Sphaerotilaceae</taxon>
        <taxon>Pseudaquabacterium</taxon>
    </lineage>
</organism>
<evidence type="ECO:0000256" key="1">
    <source>
        <dbReference type="ARBA" id="ARBA00004651"/>
    </source>
</evidence>
<keyword evidence="3" id="KW-1003">Cell membrane</keyword>
<evidence type="ECO:0000313" key="8">
    <source>
        <dbReference type="EMBL" id="MEK8053075.1"/>
    </source>
</evidence>
<evidence type="ECO:0000256" key="5">
    <source>
        <dbReference type="ARBA" id="ARBA00022989"/>
    </source>
</evidence>
<dbReference type="PANTHER" id="PTHR43663:SF1">
    <property type="entry name" value="CHROMATE TRANSPORTER"/>
    <property type="match status" value="1"/>
</dbReference>
<comment type="caution">
    <text evidence="8">The sequence shown here is derived from an EMBL/GenBank/DDBJ whole genome shotgun (WGS) entry which is preliminary data.</text>
</comment>
<evidence type="ECO:0000313" key="9">
    <source>
        <dbReference type="Proteomes" id="UP001365405"/>
    </source>
</evidence>
<keyword evidence="9" id="KW-1185">Reference proteome</keyword>
<evidence type="ECO:0000256" key="4">
    <source>
        <dbReference type="ARBA" id="ARBA00022692"/>
    </source>
</evidence>
<feature type="transmembrane region" description="Helical" evidence="7">
    <location>
        <begin position="157"/>
        <end position="176"/>
    </location>
</feature>
<protein>
    <submittedName>
        <fullName evidence="8">Chromate transporter</fullName>
    </submittedName>
</protein>
<comment type="similarity">
    <text evidence="2">Belongs to the chromate ion transporter (CHR) (TC 2.A.51) family.</text>
</comment>
<dbReference type="PANTHER" id="PTHR43663">
    <property type="entry name" value="CHROMATE TRANSPORT PROTEIN-RELATED"/>
    <property type="match status" value="1"/>
</dbReference>
<feature type="transmembrane region" description="Helical" evidence="7">
    <location>
        <begin position="183"/>
        <end position="203"/>
    </location>
</feature>
<keyword evidence="5 7" id="KW-1133">Transmembrane helix</keyword>
<keyword evidence="6 7" id="KW-0472">Membrane</keyword>
<gene>
    <name evidence="8" type="ORF">AACH10_22670</name>
</gene>
<feature type="transmembrane region" description="Helical" evidence="7">
    <location>
        <begin position="98"/>
        <end position="119"/>
    </location>
</feature>
<evidence type="ECO:0000256" key="2">
    <source>
        <dbReference type="ARBA" id="ARBA00005262"/>
    </source>
</evidence>
<sequence length="204" mass="20574">MSAASTVELFLIHLHLSLLSVGGAMTVAPDLHRVLVDQQGWISNAAFTRAITLAQAMPGPNVLYIALLGWQTGLSGAAAHAGAQAGALMAGLSGLRGLGASLLGVLLPSSILACAAARLQQRWSGHRVVQAFRAGMAPVVVAAMLGSAWVIARGASIPANGWLAPVLALLTTVAVACSRVHLLWLLLAGALTGALAGITGIGLS</sequence>
<evidence type="ECO:0000256" key="7">
    <source>
        <dbReference type="SAM" id="Phobius"/>
    </source>
</evidence>
<evidence type="ECO:0000256" key="6">
    <source>
        <dbReference type="ARBA" id="ARBA00023136"/>
    </source>
</evidence>
<dbReference type="Pfam" id="PF02417">
    <property type="entry name" value="Chromate_transp"/>
    <property type="match status" value="1"/>
</dbReference>
<reference evidence="8 9" key="1">
    <citation type="submission" date="2024-04" db="EMBL/GenBank/DDBJ databases">
        <title>Novel species of the genus Ideonella isolated from streams.</title>
        <authorList>
            <person name="Lu H."/>
        </authorList>
    </citation>
    <scope>NUCLEOTIDE SEQUENCE [LARGE SCALE GENOMIC DNA]</scope>
    <source>
        <strain evidence="8 9">DXS22W</strain>
    </source>
</reference>
<keyword evidence="4 7" id="KW-0812">Transmembrane</keyword>
<evidence type="ECO:0000256" key="3">
    <source>
        <dbReference type="ARBA" id="ARBA00022475"/>
    </source>
</evidence>
<proteinExistence type="inferred from homology"/>
<name>A0ABU9CPI2_9BURK</name>
<accession>A0ABU9CPI2</accession>
<dbReference type="Proteomes" id="UP001365405">
    <property type="component" value="Unassembled WGS sequence"/>
</dbReference>
<dbReference type="RefSeq" id="WP_341412806.1">
    <property type="nucleotide sequence ID" value="NZ_JBBUTH010000010.1"/>
</dbReference>
<dbReference type="EMBL" id="JBBUTH010000010">
    <property type="protein sequence ID" value="MEK8053075.1"/>
    <property type="molecule type" value="Genomic_DNA"/>
</dbReference>
<feature type="transmembrane region" description="Helical" evidence="7">
    <location>
        <begin position="131"/>
        <end position="151"/>
    </location>
</feature>
<comment type="subcellular location">
    <subcellularLocation>
        <location evidence="1">Cell membrane</location>
        <topology evidence="1">Multi-pass membrane protein</topology>
    </subcellularLocation>
</comment>